<name>A0AAI9DLE3_PLUGE</name>
<gene>
    <name evidence="1" type="ORF">QEG54_002629</name>
</gene>
<organism evidence="1">
    <name type="scientific">Pluralibacter gergoviae</name>
    <name type="common">Enterobacter gergoviae</name>
    <dbReference type="NCBI Taxonomy" id="61647"/>
    <lineage>
        <taxon>Bacteria</taxon>
        <taxon>Pseudomonadati</taxon>
        <taxon>Pseudomonadota</taxon>
        <taxon>Gammaproteobacteria</taxon>
        <taxon>Enterobacterales</taxon>
        <taxon>Enterobacteriaceae</taxon>
        <taxon>Pluralibacter</taxon>
    </lineage>
</organism>
<protein>
    <submittedName>
        <fullName evidence="1">Uncharacterized protein</fullName>
    </submittedName>
</protein>
<accession>A0AAI9DLE3</accession>
<reference evidence="1" key="1">
    <citation type="submission" date="2024-02" db="EMBL/GenBank/DDBJ databases">
        <authorList>
            <consortium name="Clinical and Environmental Microbiology Branch: Whole genome sequencing antimicrobial resistance pathogens in the healthcare setting"/>
        </authorList>
    </citation>
    <scope>NUCLEOTIDE SEQUENCE</scope>
    <source>
        <strain evidence="1">2021DK-00143</strain>
    </source>
</reference>
<sequence>MKPNIEVRGGTKLARALHRKLMAFSSVSRVSVGLPTGSGDHDGIPLVVIGAVQEFGSADGHIPERSFLRVPIRQNQDNLRKAFATLAKKVASGELSSFQMLSQIGARAVGYCQEAISEGIAPANAPSTVERKGSSTPLIDTGALRQAITYVVDNGKEGS</sequence>
<evidence type="ECO:0000313" key="1">
    <source>
        <dbReference type="EMBL" id="EML1471890.1"/>
    </source>
</evidence>
<dbReference type="AlphaFoldDB" id="A0AAI9DLE3"/>
<comment type="caution">
    <text evidence="1">The sequence shown here is derived from an EMBL/GenBank/DDBJ whole genome shotgun (WGS) entry which is preliminary data.</text>
</comment>
<proteinExistence type="predicted"/>
<dbReference type="EMBL" id="ABLOKC030000012">
    <property type="protein sequence ID" value="EML1471890.1"/>
    <property type="molecule type" value="Genomic_DNA"/>
</dbReference>